<dbReference type="PANTHER" id="PTHR34682">
    <property type="entry name" value="AT HOOK MOTIF-CONTAINING PROTEIN"/>
    <property type="match status" value="1"/>
</dbReference>
<dbReference type="PANTHER" id="PTHR34682:SF1">
    <property type="entry name" value="PROTEIN METABOLIC NETWORK MODULATOR 1"/>
    <property type="match status" value="1"/>
</dbReference>
<evidence type="ECO:0000256" key="1">
    <source>
        <dbReference type="SAM" id="MobiDB-lite"/>
    </source>
</evidence>
<feature type="region of interest" description="Disordered" evidence="1">
    <location>
        <begin position="290"/>
        <end position="324"/>
    </location>
</feature>
<proteinExistence type="predicted"/>
<dbReference type="Gramene" id="AUR62020454-RA">
    <property type="protein sequence ID" value="AUR62020454-RA:cds"/>
    <property type="gene ID" value="AUR62020454"/>
</dbReference>
<name>A0A803LYA3_CHEQI</name>
<reference evidence="2" key="1">
    <citation type="journal article" date="2017" name="Nature">
        <title>The genome of Chenopodium quinoa.</title>
        <authorList>
            <person name="Jarvis D.E."/>
            <person name="Ho Y.S."/>
            <person name="Lightfoot D.J."/>
            <person name="Schmoeckel S.M."/>
            <person name="Li B."/>
            <person name="Borm T.J.A."/>
            <person name="Ohyanagi H."/>
            <person name="Mineta K."/>
            <person name="Michell C.T."/>
            <person name="Saber N."/>
            <person name="Kharbatia N.M."/>
            <person name="Rupper R.R."/>
            <person name="Sharp A.R."/>
            <person name="Dally N."/>
            <person name="Boughton B.A."/>
            <person name="Woo Y.H."/>
            <person name="Gao G."/>
            <person name="Schijlen E.G.W.M."/>
            <person name="Guo X."/>
            <person name="Momin A.A."/>
            <person name="Negrao S."/>
            <person name="Al-Babili S."/>
            <person name="Gehring C."/>
            <person name="Roessner U."/>
            <person name="Jung C."/>
            <person name="Murphy K."/>
            <person name="Arold S.T."/>
            <person name="Gojobori T."/>
            <person name="van der Linden C.G."/>
            <person name="van Loo E.N."/>
            <person name="Jellen E.N."/>
            <person name="Maughan P.J."/>
            <person name="Tester M."/>
        </authorList>
    </citation>
    <scope>NUCLEOTIDE SEQUENCE [LARGE SCALE GENOMIC DNA]</scope>
    <source>
        <strain evidence="2">cv. PI 614886</strain>
    </source>
</reference>
<dbReference type="OMA" id="QAICSEP"/>
<feature type="compositionally biased region" description="Polar residues" evidence="1">
    <location>
        <begin position="296"/>
        <end position="311"/>
    </location>
</feature>
<dbReference type="AlphaFoldDB" id="A0A803LYA3"/>
<evidence type="ECO:0000313" key="3">
    <source>
        <dbReference type="Proteomes" id="UP000596660"/>
    </source>
</evidence>
<sequence length="392" mass="42523">MISDVLQVKFHCFWLLYMEINQVNQPQQMSGSVPLSDASVKRKRGRPRKERSENPGKTHLPRKRDQNQNHGEGAPVPPGFEEVDGNQKPPSANTVKSNKEDSVIGQIVTGVIEAVFDAGYLLSVRVGDSDTSLRGIVFKPGHYVPVSAENDVAPSLQMIRRNEVPFPSRNQGHKRRGRERSNHHAAYPSNGSPTFNQLARVRATQMSIVAAQPTHPVGERGTVVPVILQPVSLSNGATPVVEAPPIASQPAHLAALKSRLPPLTQEAATKGSQTDSGSASQPIDDHVDAAKRVQGSPESAETQNNSGQSNKVLPDTPGLTPEQVQDLSKPLLVKPLQAICSEPPDQSASIPPTFPERRAGKMTELLMAVQQENLMERQISDGQHQDFKSLGN</sequence>
<dbReference type="EnsemblPlants" id="AUR62020454-RA">
    <property type="protein sequence ID" value="AUR62020454-RA:cds"/>
    <property type="gene ID" value="AUR62020454"/>
</dbReference>
<accession>A0A803LYA3</accession>
<evidence type="ECO:0000313" key="2">
    <source>
        <dbReference type="EnsemblPlants" id="AUR62020454-RA:cds"/>
    </source>
</evidence>
<reference evidence="2" key="2">
    <citation type="submission" date="2021-03" db="UniProtKB">
        <authorList>
            <consortium name="EnsemblPlants"/>
        </authorList>
    </citation>
    <scope>IDENTIFICATION</scope>
</reference>
<feature type="compositionally biased region" description="Basic residues" evidence="1">
    <location>
        <begin position="171"/>
        <end position="183"/>
    </location>
</feature>
<keyword evidence="3" id="KW-1185">Reference proteome</keyword>
<evidence type="ECO:0008006" key="4">
    <source>
        <dbReference type="Google" id="ProtNLM"/>
    </source>
</evidence>
<dbReference type="InterPro" id="IPR045881">
    <property type="entry name" value="MNM1-like"/>
</dbReference>
<protein>
    <recommendedName>
        <fullName evidence="4">AT hook motif-containing protein</fullName>
    </recommendedName>
</protein>
<organism evidence="2 3">
    <name type="scientific">Chenopodium quinoa</name>
    <name type="common">Quinoa</name>
    <dbReference type="NCBI Taxonomy" id="63459"/>
    <lineage>
        <taxon>Eukaryota</taxon>
        <taxon>Viridiplantae</taxon>
        <taxon>Streptophyta</taxon>
        <taxon>Embryophyta</taxon>
        <taxon>Tracheophyta</taxon>
        <taxon>Spermatophyta</taxon>
        <taxon>Magnoliopsida</taxon>
        <taxon>eudicotyledons</taxon>
        <taxon>Gunneridae</taxon>
        <taxon>Pentapetalae</taxon>
        <taxon>Caryophyllales</taxon>
        <taxon>Chenopodiaceae</taxon>
        <taxon>Chenopodioideae</taxon>
        <taxon>Atripliceae</taxon>
        <taxon>Chenopodium</taxon>
    </lineage>
</organism>
<feature type="region of interest" description="Disordered" evidence="1">
    <location>
        <begin position="26"/>
        <end position="99"/>
    </location>
</feature>
<feature type="region of interest" description="Disordered" evidence="1">
    <location>
        <begin position="165"/>
        <end position="193"/>
    </location>
</feature>
<dbReference type="Proteomes" id="UP000596660">
    <property type="component" value="Unplaced"/>
</dbReference>